<keyword evidence="2" id="KW-0489">Methyltransferase</keyword>
<dbReference type="Gene3D" id="3.40.50.150">
    <property type="entry name" value="Vaccinia Virus protein VP39"/>
    <property type="match status" value="1"/>
</dbReference>
<protein>
    <submittedName>
        <fullName evidence="2">Methyltransferase</fullName>
    </submittedName>
</protein>
<dbReference type="GO" id="GO:0008168">
    <property type="term" value="F:methyltransferase activity"/>
    <property type="evidence" value="ECO:0007669"/>
    <property type="project" value="UniProtKB-KW"/>
</dbReference>
<comment type="caution">
    <text evidence="2">The sequence shown here is derived from an EMBL/GenBank/DDBJ whole genome shotgun (WGS) entry which is preliminary data.</text>
</comment>
<accession>A0A9D1SVT2</accession>
<dbReference type="InterPro" id="IPR050210">
    <property type="entry name" value="tRNA_Adenine-N(6)_MTase"/>
</dbReference>
<dbReference type="InterPro" id="IPR007848">
    <property type="entry name" value="Small_mtfrase_dom"/>
</dbReference>
<organism evidence="2 3">
    <name type="scientific">Candidatus Limadaptatus stercoripullorum</name>
    <dbReference type="NCBI Taxonomy" id="2840846"/>
    <lineage>
        <taxon>Bacteria</taxon>
        <taxon>Bacillati</taxon>
        <taxon>Bacillota</taxon>
        <taxon>Clostridia</taxon>
        <taxon>Eubacteriales</taxon>
        <taxon>Candidatus Limadaptatus</taxon>
    </lineage>
</organism>
<dbReference type="PANTHER" id="PTHR47739:SF1">
    <property type="entry name" value="TRNA1(VAL) (ADENINE(37)-N6)-METHYLTRANSFERASE"/>
    <property type="match status" value="1"/>
</dbReference>
<dbReference type="InterPro" id="IPR029063">
    <property type="entry name" value="SAM-dependent_MTases_sf"/>
</dbReference>
<name>A0A9D1SVT2_9FIRM</name>
<dbReference type="GO" id="GO:0032259">
    <property type="term" value="P:methylation"/>
    <property type="evidence" value="ECO:0007669"/>
    <property type="project" value="UniProtKB-KW"/>
</dbReference>
<dbReference type="CDD" id="cd02440">
    <property type="entry name" value="AdoMet_MTases"/>
    <property type="match status" value="1"/>
</dbReference>
<proteinExistence type="predicted"/>
<keyword evidence="2" id="KW-0808">Transferase</keyword>
<dbReference type="Proteomes" id="UP000886857">
    <property type="component" value="Unassembled WGS sequence"/>
</dbReference>
<gene>
    <name evidence="2" type="ORF">IAC73_00990</name>
</gene>
<feature type="domain" description="Methyltransferase small" evidence="1">
    <location>
        <begin position="27"/>
        <end position="164"/>
    </location>
</feature>
<dbReference type="SUPFAM" id="SSF53335">
    <property type="entry name" value="S-adenosyl-L-methionine-dependent methyltransferases"/>
    <property type="match status" value="1"/>
</dbReference>
<evidence type="ECO:0000259" key="1">
    <source>
        <dbReference type="Pfam" id="PF05175"/>
    </source>
</evidence>
<dbReference type="AlphaFoldDB" id="A0A9D1SVT2"/>
<evidence type="ECO:0000313" key="2">
    <source>
        <dbReference type="EMBL" id="HIU98403.1"/>
    </source>
</evidence>
<reference evidence="2" key="1">
    <citation type="submission" date="2020-10" db="EMBL/GenBank/DDBJ databases">
        <authorList>
            <person name="Gilroy R."/>
        </authorList>
    </citation>
    <scope>NUCLEOTIDE SEQUENCE</scope>
    <source>
        <strain evidence="2">10406</strain>
    </source>
</reference>
<dbReference type="PANTHER" id="PTHR47739">
    <property type="entry name" value="TRNA1(VAL) (ADENINE(37)-N6)-METHYLTRANSFERASE"/>
    <property type="match status" value="1"/>
</dbReference>
<dbReference type="EMBL" id="DVOE01000011">
    <property type="protein sequence ID" value="HIU98403.1"/>
    <property type="molecule type" value="Genomic_DNA"/>
</dbReference>
<sequence>MKSGEISLGACGGRILTGEGYRFTQDSVLLANLMSAGSRDRLLDLGCGGGVISVLALLKKGVREAVGLDNDAAVVELYGRNAELNGLSDRMRGVCADVRAAASALGGEVFDKAAVNPPYYDFDDGTGALDPHKRESGAVLADFVAAAAALLKNGGDLFLVHKAERLTDALTLLREAGLEPKRLHLVFPRPGSPADIFVVAARKGGGKGLTVRSLTVTDERGERTREIKELYSDG</sequence>
<reference evidence="2" key="2">
    <citation type="journal article" date="2021" name="PeerJ">
        <title>Extensive microbial diversity within the chicken gut microbiome revealed by metagenomics and culture.</title>
        <authorList>
            <person name="Gilroy R."/>
            <person name="Ravi A."/>
            <person name="Getino M."/>
            <person name="Pursley I."/>
            <person name="Horton D.L."/>
            <person name="Alikhan N.F."/>
            <person name="Baker D."/>
            <person name="Gharbi K."/>
            <person name="Hall N."/>
            <person name="Watson M."/>
            <person name="Adriaenssens E.M."/>
            <person name="Foster-Nyarko E."/>
            <person name="Jarju S."/>
            <person name="Secka A."/>
            <person name="Antonio M."/>
            <person name="Oren A."/>
            <person name="Chaudhuri R.R."/>
            <person name="La Ragione R."/>
            <person name="Hildebrand F."/>
            <person name="Pallen M.J."/>
        </authorList>
    </citation>
    <scope>NUCLEOTIDE SEQUENCE</scope>
    <source>
        <strain evidence="2">10406</strain>
    </source>
</reference>
<evidence type="ECO:0000313" key="3">
    <source>
        <dbReference type="Proteomes" id="UP000886857"/>
    </source>
</evidence>
<dbReference type="Pfam" id="PF05175">
    <property type="entry name" value="MTS"/>
    <property type="match status" value="1"/>
</dbReference>